<protein>
    <recommendedName>
        <fullName evidence="5">Secreted protein</fullName>
    </recommendedName>
</protein>
<gene>
    <name evidence="3" type="ORF">OG814_01495</name>
</gene>
<evidence type="ECO:0008006" key="5">
    <source>
        <dbReference type="Google" id="ProtNLM"/>
    </source>
</evidence>
<dbReference type="RefSeq" id="WP_398169067.1">
    <property type="nucleotide sequence ID" value="NZ_CP108188.1"/>
</dbReference>
<proteinExistence type="predicted"/>
<evidence type="ECO:0000256" key="1">
    <source>
        <dbReference type="SAM" id="MobiDB-lite"/>
    </source>
</evidence>
<dbReference type="Proteomes" id="UP001622594">
    <property type="component" value="Chromosome"/>
</dbReference>
<evidence type="ECO:0000313" key="3">
    <source>
        <dbReference type="EMBL" id="WTR68026.1"/>
    </source>
</evidence>
<feature type="compositionally biased region" description="Basic residues" evidence="1">
    <location>
        <begin position="93"/>
        <end position="108"/>
    </location>
</feature>
<keyword evidence="2" id="KW-0812">Transmembrane</keyword>
<feature type="region of interest" description="Disordered" evidence="1">
    <location>
        <begin position="64"/>
        <end position="108"/>
    </location>
</feature>
<feature type="transmembrane region" description="Helical" evidence="2">
    <location>
        <begin position="6"/>
        <end position="28"/>
    </location>
</feature>
<keyword evidence="4" id="KW-1185">Reference proteome</keyword>
<name>A0ABZ1L0H3_9ACTN</name>
<reference evidence="3 4" key="1">
    <citation type="submission" date="2022-10" db="EMBL/GenBank/DDBJ databases">
        <title>The complete genomes of actinobacterial strains from the NBC collection.</title>
        <authorList>
            <person name="Joergensen T.S."/>
            <person name="Alvarez Arevalo M."/>
            <person name="Sterndorff E.B."/>
            <person name="Faurdal D."/>
            <person name="Vuksanovic O."/>
            <person name="Mourched A.-S."/>
            <person name="Charusanti P."/>
            <person name="Shaw S."/>
            <person name="Blin K."/>
            <person name="Weber T."/>
        </authorList>
    </citation>
    <scope>NUCLEOTIDE SEQUENCE [LARGE SCALE GENOMIC DNA]</scope>
    <source>
        <strain evidence="3 4">NBC_00123</strain>
    </source>
</reference>
<evidence type="ECO:0000313" key="4">
    <source>
        <dbReference type="Proteomes" id="UP001622594"/>
    </source>
</evidence>
<accession>A0ABZ1L0H3</accession>
<sequence length="108" mass="11697">MDDYLPLLVVAAGLIGTAGLLAGLAAVVRRRGTAGVAIGAAMAAHDEAFRVTAHESYHEIRAQTARKAPVLSPDGPWAGTEPLPRLRDGQRACRPRRRSRFFGRLRNR</sequence>
<keyword evidence="2" id="KW-1133">Transmembrane helix</keyword>
<keyword evidence="2" id="KW-0472">Membrane</keyword>
<organism evidence="3 4">
    <name type="scientific">Streptomyces zaomyceticus</name>
    <dbReference type="NCBI Taxonomy" id="68286"/>
    <lineage>
        <taxon>Bacteria</taxon>
        <taxon>Bacillati</taxon>
        <taxon>Actinomycetota</taxon>
        <taxon>Actinomycetes</taxon>
        <taxon>Kitasatosporales</taxon>
        <taxon>Streptomycetaceae</taxon>
        <taxon>Streptomyces</taxon>
    </lineage>
</organism>
<evidence type="ECO:0000256" key="2">
    <source>
        <dbReference type="SAM" id="Phobius"/>
    </source>
</evidence>
<dbReference type="EMBL" id="CP108188">
    <property type="protein sequence ID" value="WTR68026.1"/>
    <property type="molecule type" value="Genomic_DNA"/>
</dbReference>